<dbReference type="InterPro" id="IPR032675">
    <property type="entry name" value="LRR_dom_sf"/>
</dbReference>
<dbReference type="AlphaFoldDB" id="A0A1J3EIC4"/>
<dbReference type="SUPFAM" id="SSF81383">
    <property type="entry name" value="F-box domain"/>
    <property type="match status" value="1"/>
</dbReference>
<dbReference type="InterPro" id="IPR036047">
    <property type="entry name" value="F-box-like_dom_sf"/>
</dbReference>
<dbReference type="InterPro" id="IPR053781">
    <property type="entry name" value="F-box_AtFBL13-like"/>
</dbReference>
<feature type="domain" description="F-box" evidence="1">
    <location>
        <begin position="89"/>
        <end position="139"/>
    </location>
</feature>
<dbReference type="Pfam" id="PF24758">
    <property type="entry name" value="LRR_At5g56370"/>
    <property type="match status" value="1"/>
</dbReference>
<name>A0A1J3EIC4_NOCCA</name>
<dbReference type="PROSITE" id="PS50181">
    <property type="entry name" value="FBOX"/>
    <property type="match status" value="1"/>
</dbReference>
<gene>
    <name evidence="2" type="ORF">LC_TR8864_c2_g1_i1_g.31034</name>
</gene>
<dbReference type="InterPro" id="IPR001810">
    <property type="entry name" value="F-box_dom"/>
</dbReference>
<dbReference type="InterPro" id="IPR006566">
    <property type="entry name" value="FBD"/>
</dbReference>
<reference evidence="2" key="1">
    <citation type="submission" date="2016-07" db="EMBL/GenBank/DDBJ databases">
        <title>De novo transcriptome assembly of four accessions of the metal hyperaccumulator plant Noccaea caerulescens.</title>
        <authorList>
            <person name="Blande D."/>
            <person name="Halimaa P."/>
            <person name="Tervahauta A.I."/>
            <person name="Aarts M.G."/>
            <person name="Karenlampi S.O."/>
        </authorList>
    </citation>
    <scope>NUCLEOTIDE SEQUENCE</scope>
</reference>
<dbReference type="SMART" id="SM00579">
    <property type="entry name" value="FBD"/>
    <property type="match status" value="1"/>
</dbReference>
<dbReference type="Pfam" id="PF08387">
    <property type="entry name" value="FBD"/>
    <property type="match status" value="1"/>
</dbReference>
<dbReference type="Pfam" id="PF00646">
    <property type="entry name" value="F-box"/>
    <property type="match status" value="1"/>
</dbReference>
<dbReference type="SMART" id="SM00256">
    <property type="entry name" value="FBOX"/>
    <property type="match status" value="1"/>
</dbReference>
<sequence length="537" mass="61756">MEDSLVSPRFRFRYNVQLRQDLRSRIFAILQRKFYSTDAATLQAKLRTFSYHLEAKLVTLAKSEEEYSNLRDLEVRLHYIFKELKDRCSCGINALPDSLISQILLWLPTKDSAKTSVLSTRWRNMWLDVPGLDFDFTSITPPSSKAAAINNVIERLMESRLQTLKMKYDDSNVYLFGISNLITTVINRGVEHLDLESGRCWNITKDFTPLDLYKRRTLPLDIYKSKTLVSLKLGEVELVNPGFVVSLPCLKLMQLENVMCSNGDPLILEKLILGCPVLEDLTVGWGFGHNLPFLRVRSQTLKRFCVTSPHCATAKGVEIDAPGLKYMNFRNDLTDRVVVKNLKSLFMIDIDARFHLNTMKERVISDFLGGISGVRHMIISQPTLEVLHPYFKLGQVSKFRNLSRLEASFCNLLLQVLPDFLQSFPNLKHLTLYLVRVKDQEPENLKLTIVPRCLLSTLECVEIKEETGMKRARNGKKHQKKIRMEAVRYILENSLVLKKLVLCFSPVTIKVSEISKALDTFRKRSPKCEILICWTSL</sequence>
<dbReference type="PANTHER" id="PTHR31900">
    <property type="entry name" value="F-BOX/RNI SUPERFAMILY PROTEIN-RELATED"/>
    <property type="match status" value="1"/>
</dbReference>
<dbReference type="InterPro" id="IPR055411">
    <property type="entry name" value="LRR_FXL15/At3g58940/PEG3-like"/>
</dbReference>
<dbReference type="Gene3D" id="3.80.10.10">
    <property type="entry name" value="Ribonuclease Inhibitor"/>
    <property type="match status" value="1"/>
</dbReference>
<dbReference type="PANTHER" id="PTHR31900:SF33">
    <property type="entry name" value="PROTEIN WITH RNI-LIKE_FBD-LIKE DOMAIN"/>
    <property type="match status" value="1"/>
</dbReference>
<organism evidence="2">
    <name type="scientific">Noccaea caerulescens</name>
    <name type="common">Alpine penny-cress</name>
    <name type="synonym">Thlaspi caerulescens</name>
    <dbReference type="NCBI Taxonomy" id="107243"/>
    <lineage>
        <taxon>Eukaryota</taxon>
        <taxon>Viridiplantae</taxon>
        <taxon>Streptophyta</taxon>
        <taxon>Embryophyta</taxon>
        <taxon>Tracheophyta</taxon>
        <taxon>Spermatophyta</taxon>
        <taxon>Magnoliopsida</taxon>
        <taxon>eudicotyledons</taxon>
        <taxon>Gunneridae</taxon>
        <taxon>Pentapetalae</taxon>
        <taxon>rosids</taxon>
        <taxon>malvids</taxon>
        <taxon>Brassicales</taxon>
        <taxon>Brassicaceae</taxon>
        <taxon>Coluteocarpeae</taxon>
        <taxon>Noccaea</taxon>
    </lineage>
</organism>
<proteinExistence type="predicted"/>
<dbReference type="SUPFAM" id="SSF52047">
    <property type="entry name" value="RNI-like"/>
    <property type="match status" value="1"/>
</dbReference>
<accession>A0A1J3EIC4</accession>
<protein>
    <submittedName>
        <fullName evidence="2">Putative F-box/FBD/LRR-repeat protein</fullName>
    </submittedName>
</protein>
<dbReference type="EMBL" id="GEVK01021754">
    <property type="protein sequence ID" value="JAU31078.1"/>
    <property type="molecule type" value="Transcribed_RNA"/>
</dbReference>
<dbReference type="InterPro" id="IPR050232">
    <property type="entry name" value="FBL13/AtMIF1-like"/>
</dbReference>
<dbReference type="CDD" id="cd22160">
    <property type="entry name" value="F-box_AtFBL13-like"/>
    <property type="match status" value="1"/>
</dbReference>
<evidence type="ECO:0000313" key="2">
    <source>
        <dbReference type="EMBL" id="JAU31078.1"/>
    </source>
</evidence>
<evidence type="ECO:0000259" key="1">
    <source>
        <dbReference type="PROSITE" id="PS50181"/>
    </source>
</evidence>